<keyword evidence="2" id="KW-0614">Plasmid</keyword>
<feature type="chain" id="PRO_5008211253" description="Lipoprotein" evidence="1">
    <location>
        <begin position="26"/>
        <end position="106"/>
    </location>
</feature>
<geneLocation type="plasmid" evidence="2 3">
    <name>pPO70-1</name>
</geneLocation>
<sequence length="106" mass="10937">MIRWVPVVGVLALVGGCATSSQTFAPDGRPAYSINCSGYDRNWGMCFEKAGELCGSAGYDVYDRTAESGWVSGASASANASGATRSAYAGSTTARSILVACKRPGR</sequence>
<dbReference type="Proteomes" id="UP000035050">
    <property type="component" value="Plasmid pPO70-1"/>
</dbReference>
<evidence type="ECO:0008006" key="4">
    <source>
        <dbReference type="Google" id="ProtNLM"/>
    </source>
</evidence>
<name>A0A0G3IBX6_9BURK</name>
<keyword evidence="1" id="KW-0732">Signal</keyword>
<dbReference type="OrthoDB" id="8547628at2"/>
<dbReference type="KEGG" id="pox:MB84_28560"/>
<reference evidence="2" key="1">
    <citation type="submission" date="2016-06" db="EMBL/GenBank/DDBJ databases">
        <title>Pandoraea oxalativorans DSM 23570 Genome Sequencing.</title>
        <authorList>
            <person name="Ee R."/>
            <person name="Lim Y.-L."/>
            <person name="Yong D."/>
            <person name="Yin W.-F."/>
            <person name="Chan K.-G."/>
        </authorList>
    </citation>
    <scope>NUCLEOTIDE SEQUENCE</scope>
    <source>
        <strain evidence="2">DSM 23570</strain>
        <plasmid evidence="2">pPO70-1</plasmid>
    </source>
</reference>
<organism evidence="2 3">
    <name type="scientific">Pandoraea oxalativorans</name>
    <dbReference type="NCBI Taxonomy" id="573737"/>
    <lineage>
        <taxon>Bacteria</taxon>
        <taxon>Pseudomonadati</taxon>
        <taxon>Pseudomonadota</taxon>
        <taxon>Betaproteobacteria</taxon>
        <taxon>Burkholderiales</taxon>
        <taxon>Burkholderiaceae</taxon>
        <taxon>Pandoraea</taxon>
    </lineage>
</organism>
<evidence type="ECO:0000313" key="3">
    <source>
        <dbReference type="Proteomes" id="UP000035050"/>
    </source>
</evidence>
<dbReference type="PROSITE" id="PS51257">
    <property type="entry name" value="PROKAR_LIPOPROTEIN"/>
    <property type="match status" value="1"/>
</dbReference>
<proteinExistence type="predicted"/>
<dbReference type="EMBL" id="CP011518">
    <property type="protein sequence ID" value="AKK24757.2"/>
    <property type="molecule type" value="Genomic_DNA"/>
</dbReference>
<dbReference type="AlphaFoldDB" id="A0A0G3IBX6"/>
<evidence type="ECO:0000313" key="2">
    <source>
        <dbReference type="EMBL" id="AKK24757.2"/>
    </source>
</evidence>
<keyword evidence="3" id="KW-1185">Reference proteome</keyword>
<accession>A0A0G3IBX6</accession>
<feature type="signal peptide" evidence="1">
    <location>
        <begin position="1"/>
        <end position="25"/>
    </location>
</feature>
<evidence type="ECO:0000256" key="1">
    <source>
        <dbReference type="SAM" id="SignalP"/>
    </source>
</evidence>
<protein>
    <recommendedName>
        <fullName evidence="4">Lipoprotein</fullName>
    </recommendedName>
</protein>
<gene>
    <name evidence="2" type="ORF">MB84_28560</name>
</gene>